<protein>
    <recommendedName>
        <fullName evidence="4">FecR family protein</fullName>
    </recommendedName>
</protein>
<reference evidence="3" key="1">
    <citation type="journal article" date="2019" name="Int. J. Syst. Evol. Microbiol.">
        <title>The Global Catalogue of Microorganisms (GCM) 10K type strain sequencing project: providing services to taxonomists for standard genome sequencing and annotation.</title>
        <authorList>
            <consortium name="The Broad Institute Genomics Platform"/>
            <consortium name="The Broad Institute Genome Sequencing Center for Infectious Disease"/>
            <person name="Wu L."/>
            <person name="Ma J."/>
        </authorList>
    </citation>
    <scope>NUCLEOTIDE SEQUENCE [LARGE SCALE GENOMIC DNA]</scope>
    <source>
        <strain evidence="3">KCTC 23984</strain>
    </source>
</reference>
<feature type="chain" id="PRO_5047031092" description="FecR family protein" evidence="1">
    <location>
        <begin position="23"/>
        <end position="239"/>
    </location>
</feature>
<keyword evidence="1" id="KW-0732">Signal</keyword>
<dbReference type="Proteomes" id="UP001597641">
    <property type="component" value="Unassembled WGS sequence"/>
</dbReference>
<dbReference type="RefSeq" id="WP_377483709.1">
    <property type="nucleotide sequence ID" value="NZ_JBHUOX010000005.1"/>
</dbReference>
<accession>A0ABW6BTI6</accession>
<evidence type="ECO:0008006" key="4">
    <source>
        <dbReference type="Google" id="ProtNLM"/>
    </source>
</evidence>
<evidence type="ECO:0000313" key="2">
    <source>
        <dbReference type="EMBL" id="MFD3000566.1"/>
    </source>
</evidence>
<evidence type="ECO:0000313" key="3">
    <source>
        <dbReference type="Proteomes" id="UP001597641"/>
    </source>
</evidence>
<gene>
    <name evidence="2" type="ORF">ACFS7Z_09360</name>
</gene>
<name>A0ABW6BTI6_9BACT</name>
<feature type="signal peptide" evidence="1">
    <location>
        <begin position="1"/>
        <end position="22"/>
    </location>
</feature>
<comment type="caution">
    <text evidence="2">The sequence shown here is derived from an EMBL/GenBank/DDBJ whole genome shotgun (WGS) entry which is preliminary data.</text>
</comment>
<keyword evidence="3" id="KW-1185">Reference proteome</keyword>
<dbReference type="EMBL" id="JBHUOX010000005">
    <property type="protein sequence ID" value="MFD3000566.1"/>
    <property type="molecule type" value="Genomic_DNA"/>
</dbReference>
<proteinExistence type="predicted"/>
<evidence type="ECO:0000256" key="1">
    <source>
        <dbReference type="SAM" id="SignalP"/>
    </source>
</evidence>
<organism evidence="2 3">
    <name type="scientific">Pontibacter toksunensis</name>
    <dbReference type="NCBI Taxonomy" id="1332631"/>
    <lineage>
        <taxon>Bacteria</taxon>
        <taxon>Pseudomonadati</taxon>
        <taxon>Bacteroidota</taxon>
        <taxon>Cytophagia</taxon>
        <taxon>Cytophagales</taxon>
        <taxon>Hymenobacteraceae</taxon>
        <taxon>Pontibacter</taxon>
    </lineage>
</organism>
<sequence>METTGKYIIMILLLCGGSFAQAQQTATTFRVKAGEEPMKVIPVEHQYRYPLFQKGKVVYMNGSFTAATFNYNNLLGEVQFINSKGDTMAIAGEPALYSVLVGESEYLYNQEEGFLEVVKEFDEMKLGKRKKLEFAGADKVGAYGQSSGASSIRNTSTIISNNSQRYSLAQKGDVVFSEKLTYFLVDERNQFHRANKPNILKLFSKHRKAISSYLKEHSLNLDKEEDLVKLLQFCTTLNA</sequence>